<evidence type="ECO:0000313" key="2">
    <source>
        <dbReference type="Proteomes" id="UP001062846"/>
    </source>
</evidence>
<accession>A0ACC0PVX8</accession>
<evidence type="ECO:0000313" key="1">
    <source>
        <dbReference type="EMBL" id="KAI8569316.1"/>
    </source>
</evidence>
<sequence length="503" mass="54963">MVEVEEEELPICGEIVPENEAKKEICDCVYVPIRWFRMLAREMHWSFVFGVVVTYGISQGLGGALNKVGTQYYMKDVQKVQPSEAQVYSGITTIPWIVKPIWGILTDVVPILGYHRRPYFILAGAIGVISMLFLSLDEDLHIFFALLALTAGSASVAIADVTIDACVAQKSGTHPLIASDMQSLCALSSSIGALVGYSFSGILVHLIGPVGVLGLLAIPSGLVLIVGVVLNESHGPDFSCSQVNEKFISLCKSMWTTLACPEVWRPCLYMYLSLALSINIYEGMFYWLTDATDGPSFSKATIGYIYSIGAVGSFLGAILYQYGLKDYPFRKLCFWTQLLLAVSGMLDLFLVLRLNLKFGIPDYLFVVIDKCVSEMIARLKWMPILVLSSKLCPPGIEGTLFALFMSIDNAGVLSGSWGGGLLLHVLNVTRTKFDKLWLVILIRNLLRVSPLCLLFLIPGGDPNAALLPTDILDTEEGESPETESIELAFLADNGDGKSATLHS</sequence>
<protein>
    <submittedName>
        <fullName evidence="1">Uncharacterized protein</fullName>
    </submittedName>
</protein>
<proteinExistence type="predicted"/>
<keyword evidence="2" id="KW-1185">Reference proteome</keyword>
<gene>
    <name evidence="1" type="ORF">RHMOL_Rhmol02G0269500</name>
</gene>
<dbReference type="Proteomes" id="UP001062846">
    <property type="component" value="Chromosome 2"/>
</dbReference>
<name>A0ACC0PVX8_RHOML</name>
<organism evidence="1 2">
    <name type="scientific">Rhododendron molle</name>
    <name type="common">Chinese azalea</name>
    <name type="synonym">Azalea mollis</name>
    <dbReference type="NCBI Taxonomy" id="49168"/>
    <lineage>
        <taxon>Eukaryota</taxon>
        <taxon>Viridiplantae</taxon>
        <taxon>Streptophyta</taxon>
        <taxon>Embryophyta</taxon>
        <taxon>Tracheophyta</taxon>
        <taxon>Spermatophyta</taxon>
        <taxon>Magnoliopsida</taxon>
        <taxon>eudicotyledons</taxon>
        <taxon>Gunneridae</taxon>
        <taxon>Pentapetalae</taxon>
        <taxon>asterids</taxon>
        <taxon>Ericales</taxon>
        <taxon>Ericaceae</taxon>
        <taxon>Ericoideae</taxon>
        <taxon>Rhodoreae</taxon>
        <taxon>Rhododendron</taxon>
    </lineage>
</organism>
<comment type="caution">
    <text evidence="1">The sequence shown here is derived from an EMBL/GenBank/DDBJ whole genome shotgun (WGS) entry which is preliminary data.</text>
</comment>
<reference evidence="1" key="1">
    <citation type="submission" date="2022-02" db="EMBL/GenBank/DDBJ databases">
        <title>Plant Genome Project.</title>
        <authorList>
            <person name="Zhang R.-G."/>
        </authorList>
    </citation>
    <scope>NUCLEOTIDE SEQUENCE</scope>
    <source>
        <strain evidence="1">AT1</strain>
    </source>
</reference>
<dbReference type="EMBL" id="CM046389">
    <property type="protein sequence ID" value="KAI8569316.1"/>
    <property type="molecule type" value="Genomic_DNA"/>
</dbReference>